<dbReference type="AlphaFoldDB" id="A0A9W7WRD9"/>
<dbReference type="EMBL" id="JAFHDT010000008">
    <property type="protein sequence ID" value="KAI7806866.1"/>
    <property type="molecule type" value="Genomic_DNA"/>
</dbReference>
<protein>
    <submittedName>
        <fullName evidence="1">Uncharacterized protein</fullName>
    </submittedName>
</protein>
<dbReference type="Proteomes" id="UP001059041">
    <property type="component" value="Linkage Group LG8"/>
</dbReference>
<comment type="caution">
    <text evidence="1">The sequence shown here is derived from an EMBL/GenBank/DDBJ whole genome shotgun (WGS) entry which is preliminary data.</text>
</comment>
<organism evidence="1 2">
    <name type="scientific">Triplophysa rosa</name>
    <name type="common">Cave loach</name>
    <dbReference type="NCBI Taxonomy" id="992332"/>
    <lineage>
        <taxon>Eukaryota</taxon>
        <taxon>Metazoa</taxon>
        <taxon>Chordata</taxon>
        <taxon>Craniata</taxon>
        <taxon>Vertebrata</taxon>
        <taxon>Euteleostomi</taxon>
        <taxon>Actinopterygii</taxon>
        <taxon>Neopterygii</taxon>
        <taxon>Teleostei</taxon>
        <taxon>Ostariophysi</taxon>
        <taxon>Cypriniformes</taxon>
        <taxon>Nemacheilidae</taxon>
        <taxon>Triplophysa</taxon>
    </lineage>
</organism>
<evidence type="ECO:0000313" key="1">
    <source>
        <dbReference type="EMBL" id="KAI7806866.1"/>
    </source>
</evidence>
<name>A0A9W7WRD9_TRIRA</name>
<gene>
    <name evidence="1" type="ORF">IRJ41_013319</name>
</gene>
<keyword evidence="2" id="KW-1185">Reference proteome</keyword>
<proteinExistence type="predicted"/>
<accession>A0A9W7WRD9</accession>
<sequence length="131" mass="14852">MCANKITKLFFSNDACVGMRRGEEYDFDLPDAVAKNVQIDSCDVEWSVDQYMAILDGKEINFSLPFKNLTTYGISVKMNVCPVSVKYHVSCHVYTRSLTCSCMNDTKKSVSSTTLPSTDTPWSFGYKRNHY</sequence>
<evidence type="ECO:0000313" key="2">
    <source>
        <dbReference type="Proteomes" id="UP001059041"/>
    </source>
</evidence>
<reference evidence="1" key="1">
    <citation type="submission" date="2021-02" db="EMBL/GenBank/DDBJ databases">
        <title>Comparative genomics reveals that relaxation of natural selection precedes convergent phenotypic evolution of cavefish.</title>
        <authorList>
            <person name="Peng Z."/>
        </authorList>
    </citation>
    <scope>NUCLEOTIDE SEQUENCE</scope>
    <source>
        <tissue evidence="1">Muscle</tissue>
    </source>
</reference>